<evidence type="ECO:0000256" key="9">
    <source>
        <dbReference type="HAMAP-Rule" id="MF_00024"/>
    </source>
</evidence>
<dbReference type="PANTHER" id="PTHR34308">
    <property type="entry name" value="COBALAMIN BIOSYNTHESIS PROTEIN CBIB"/>
    <property type="match status" value="1"/>
</dbReference>
<comment type="caution">
    <text evidence="10">The sequence shown here is derived from an EMBL/GenBank/DDBJ whole genome shotgun (WGS) entry which is preliminary data.</text>
</comment>
<feature type="transmembrane region" description="Helical" evidence="9">
    <location>
        <begin position="92"/>
        <end position="108"/>
    </location>
</feature>
<comment type="function">
    <text evidence="9">Converts cobyric acid to cobinamide by the addition of aminopropanol on the F carboxylic group.</text>
</comment>
<comment type="caution">
    <text evidence="9">Lacks conserved residue(s) required for the propagation of feature annotation.</text>
</comment>
<feature type="transmembrane region" description="Helical" evidence="9">
    <location>
        <begin position="66"/>
        <end position="86"/>
    </location>
</feature>
<dbReference type="NCBIfam" id="TIGR00380">
    <property type="entry name" value="cobal_cbiB"/>
    <property type="match status" value="1"/>
</dbReference>
<accession>A0ABN1A698</accession>
<keyword evidence="11" id="KW-1185">Reference proteome</keyword>
<dbReference type="RefSeq" id="WP_229953797.1">
    <property type="nucleotide sequence ID" value="NZ_BAAAEM010000002.1"/>
</dbReference>
<keyword evidence="4 9" id="KW-1003">Cell membrane</keyword>
<keyword evidence="7 9" id="KW-1133">Transmembrane helix</keyword>
<evidence type="ECO:0000313" key="11">
    <source>
        <dbReference type="Proteomes" id="UP001500713"/>
    </source>
</evidence>
<comment type="similarity">
    <text evidence="3 9">Belongs to the CobD/CbiB family.</text>
</comment>
<keyword evidence="8 9" id="KW-0472">Membrane</keyword>
<evidence type="ECO:0000256" key="8">
    <source>
        <dbReference type="ARBA" id="ARBA00023136"/>
    </source>
</evidence>
<evidence type="ECO:0000313" key="10">
    <source>
        <dbReference type="EMBL" id="GAA0468576.1"/>
    </source>
</evidence>
<evidence type="ECO:0000256" key="2">
    <source>
        <dbReference type="ARBA" id="ARBA00004953"/>
    </source>
</evidence>
<evidence type="ECO:0000256" key="3">
    <source>
        <dbReference type="ARBA" id="ARBA00006263"/>
    </source>
</evidence>
<reference evidence="10 11" key="1">
    <citation type="journal article" date="2019" name="Int. J. Syst. Evol. Microbiol.">
        <title>The Global Catalogue of Microorganisms (GCM) 10K type strain sequencing project: providing services to taxonomists for standard genome sequencing and annotation.</title>
        <authorList>
            <consortium name="The Broad Institute Genomics Platform"/>
            <consortium name="The Broad Institute Genome Sequencing Center for Infectious Disease"/>
            <person name="Wu L."/>
            <person name="Ma J."/>
        </authorList>
    </citation>
    <scope>NUCLEOTIDE SEQUENCE [LARGE SCALE GENOMIC DNA]</scope>
    <source>
        <strain evidence="10 11">JCM 14162</strain>
    </source>
</reference>
<gene>
    <name evidence="10" type="primary">cbiB</name>
    <name evidence="9" type="synonym">cobD</name>
    <name evidence="10" type="ORF">GCM10009096_06870</name>
</gene>
<comment type="subcellular location">
    <subcellularLocation>
        <location evidence="1 9">Cell membrane</location>
        <topology evidence="1 9">Multi-pass membrane protein</topology>
    </subcellularLocation>
</comment>
<feature type="transmembrane region" description="Helical" evidence="9">
    <location>
        <begin position="295"/>
        <end position="317"/>
    </location>
</feature>
<proteinExistence type="inferred from homology"/>
<protein>
    <recommendedName>
        <fullName evidence="9">Cobalamin biosynthesis protein CobD</fullName>
    </recommendedName>
</protein>
<evidence type="ECO:0000256" key="1">
    <source>
        <dbReference type="ARBA" id="ARBA00004651"/>
    </source>
</evidence>
<evidence type="ECO:0000256" key="4">
    <source>
        <dbReference type="ARBA" id="ARBA00022475"/>
    </source>
</evidence>
<dbReference type="InterPro" id="IPR004485">
    <property type="entry name" value="Cobalamin_biosynth_CobD/CbiB"/>
</dbReference>
<keyword evidence="6 9" id="KW-0812">Transmembrane</keyword>
<dbReference type="EMBL" id="BAAAEM010000002">
    <property type="protein sequence ID" value="GAA0468576.1"/>
    <property type="molecule type" value="Genomic_DNA"/>
</dbReference>
<organism evidence="10 11">
    <name type="scientific">Parasphingorhabdus litoris</name>
    <dbReference type="NCBI Taxonomy" id="394733"/>
    <lineage>
        <taxon>Bacteria</taxon>
        <taxon>Pseudomonadati</taxon>
        <taxon>Pseudomonadota</taxon>
        <taxon>Alphaproteobacteria</taxon>
        <taxon>Sphingomonadales</taxon>
        <taxon>Sphingomonadaceae</taxon>
        <taxon>Parasphingorhabdus</taxon>
    </lineage>
</organism>
<sequence length="318" mass="34196">MTALASFSAMISANSSLLLVVLMLEALVGYPDALHRRIPHPVTWIGRLIDELDHRWNTGSTAMQRWNGIASVLILVAVPATVGLALEFALTGWIGFALLITIATTGIAQRSLYLHVRRVLVPLSNGDLTKARKALSMIVGRDTDELDNRAISAAATESLAESFCDGIVAPAFWFLIGGLPGLFVFKAISTADSQIGHLDSRYRHFGWAAARADDVMNYIPARIAGCLICMAAPGGWRTMLRDARKHLSPNAGWSEAAMAGALTVQIGGGAAYDGEWIARETLGNGRRPDAADLKAALTIYLRACLFLWATIGALIWAL</sequence>
<keyword evidence="5 9" id="KW-0169">Cobalamin biosynthesis</keyword>
<evidence type="ECO:0000256" key="5">
    <source>
        <dbReference type="ARBA" id="ARBA00022573"/>
    </source>
</evidence>
<comment type="pathway">
    <text evidence="2 9">Cofactor biosynthesis; adenosylcobalamin biosynthesis.</text>
</comment>
<dbReference type="Proteomes" id="UP001500713">
    <property type="component" value="Unassembled WGS sequence"/>
</dbReference>
<evidence type="ECO:0000256" key="6">
    <source>
        <dbReference type="ARBA" id="ARBA00022692"/>
    </source>
</evidence>
<dbReference type="PANTHER" id="PTHR34308:SF1">
    <property type="entry name" value="COBALAMIN BIOSYNTHESIS PROTEIN CBIB"/>
    <property type="match status" value="1"/>
</dbReference>
<evidence type="ECO:0000256" key="7">
    <source>
        <dbReference type="ARBA" id="ARBA00022989"/>
    </source>
</evidence>
<feature type="transmembrane region" description="Helical" evidence="9">
    <location>
        <begin position="6"/>
        <end position="28"/>
    </location>
</feature>
<dbReference type="HAMAP" id="MF_00024">
    <property type="entry name" value="CobD_CbiB"/>
    <property type="match status" value="1"/>
</dbReference>
<name>A0ABN1A698_9SPHN</name>
<dbReference type="Pfam" id="PF03186">
    <property type="entry name" value="CobD_Cbib"/>
    <property type="match status" value="1"/>
</dbReference>